<evidence type="ECO:0000313" key="3">
    <source>
        <dbReference type="Proteomes" id="UP001056336"/>
    </source>
</evidence>
<dbReference type="Proteomes" id="UP001056336">
    <property type="component" value="Chromosome"/>
</dbReference>
<dbReference type="SUPFAM" id="SSF51695">
    <property type="entry name" value="PLC-like phosphodiesterases"/>
    <property type="match status" value="1"/>
</dbReference>
<evidence type="ECO:0000259" key="1">
    <source>
        <dbReference type="PROSITE" id="PS51704"/>
    </source>
</evidence>
<dbReference type="Gene3D" id="3.20.20.190">
    <property type="entry name" value="Phosphatidylinositol (PI) phosphodiesterase"/>
    <property type="match status" value="1"/>
</dbReference>
<reference evidence="2" key="1">
    <citation type="journal article" date="2018" name="Int. J. Syst. Evol. Microbiol.">
        <title>Jatrophihabitans telluris sp. nov., isolated from sediment soil of lava forest wetlands and the emended description of the genus Jatrophihabitans.</title>
        <authorList>
            <person name="Lee K.C."/>
            <person name="Suh M.K."/>
            <person name="Eom M.K."/>
            <person name="Kim K.K."/>
            <person name="Kim J.S."/>
            <person name="Kim D.S."/>
            <person name="Ko S.H."/>
            <person name="Shin Y.K."/>
            <person name="Lee J.S."/>
        </authorList>
    </citation>
    <scope>NUCLEOTIDE SEQUENCE</scope>
    <source>
        <strain evidence="2">N237</strain>
    </source>
</reference>
<dbReference type="PANTHER" id="PTHR43805">
    <property type="entry name" value="GLYCEROPHOSPHORYL DIESTER PHOSPHODIESTERASE"/>
    <property type="match status" value="1"/>
</dbReference>
<proteinExistence type="predicted"/>
<organism evidence="2 3">
    <name type="scientific">Jatrophihabitans telluris</name>
    <dbReference type="NCBI Taxonomy" id="2038343"/>
    <lineage>
        <taxon>Bacteria</taxon>
        <taxon>Bacillati</taxon>
        <taxon>Actinomycetota</taxon>
        <taxon>Actinomycetes</taxon>
        <taxon>Jatrophihabitantales</taxon>
        <taxon>Jatrophihabitantaceae</taxon>
        <taxon>Jatrophihabitans</taxon>
    </lineage>
</organism>
<dbReference type="PANTHER" id="PTHR43805:SF1">
    <property type="entry name" value="GP-PDE DOMAIN-CONTAINING PROTEIN"/>
    <property type="match status" value="1"/>
</dbReference>
<dbReference type="EMBL" id="CP097332">
    <property type="protein sequence ID" value="UQX86673.1"/>
    <property type="molecule type" value="Genomic_DNA"/>
</dbReference>
<dbReference type="InterPro" id="IPR017946">
    <property type="entry name" value="PLC-like_Pdiesterase_TIM-brl"/>
</dbReference>
<keyword evidence="3" id="KW-1185">Reference proteome</keyword>
<feature type="domain" description="GP-PDE" evidence="1">
    <location>
        <begin position="3"/>
        <end position="246"/>
    </location>
</feature>
<dbReference type="Pfam" id="PF03009">
    <property type="entry name" value="GDPD"/>
    <property type="match status" value="1"/>
</dbReference>
<evidence type="ECO:0000313" key="2">
    <source>
        <dbReference type="EMBL" id="UQX86673.1"/>
    </source>
</evidence>
<protein>
    <submittedName>
        <fullName evidence="2">Glycerophosphodiester phosphodiesterase</fullName>
    </submittedName>
</protein>
<sequence length="254" mass="27843">MSPIAYAHRGFSPAGAENSLAAFRAAVELGFHYLETDSRVSADGVAFAFHDDRLDRVTNSTGRLVTSSADVIRRARILGREPIPELSELLAAFPHVHWNIDVKSHAAIGPTLDALRTSKAESRVRLAAFSHSRLIALRDAAGPTVATGMSPPEILRLKTASQARGPFRQRLLASLRRGKTGDMAAQVPAHAGWLPLVDRAFVAQSHDLGIAVHVWTINRRAEMIRLLDLGVDGIMTDRADLLREVLRERGEWNQ</sequence>
<name>A0ABY4QRY0_9ACTN</name>
<accession>A0ABY4QRY0</accession>
<gene>
    <name evidence="2" type="ORF">M6D93_10150</name>
</gene>
<reference evidence="2" key="2">
    <citation type="submission" date="2022-05" db="EMBL/GenBank/DDBJ databases">
        <authorList>
            <person name="Kim J.-S."/>
            <person name="Lee K."/>
            <person name="Suh M."/>
            <person name="Eom M."/>
            <person name="Kim J.-S."/>
            <person name="Kim D.-S."/>
            <person name="Ko S.-H."/>
            <person name="Shin Y."/>
            <person name="Lee J.-S."/>
        </authorList>
    </citation>
    <scope>NUCLEOTIDE SEQUENCE</scope>
    <source>
        <strain evidence="2">N237</strain>
    </source>
</reference>
<dbReference type="PROSITE" id="PS51704">
    <property type="entry name" value="GP_PDE"/>
    <property type="match status" value="1"/>
</dbReference>
<dbReference type="InterPro" id="IPR030395">
    <property type="entry name" value="GP_PDE_dom"/>
</dbReference>
<dbReference type="RefSeq" id="WP_249769023.1">
    <property type="nucleotide sequence ID" value="NZ_CP097332.1"/>
</dbReference>